<comment type="caution">
    <text evidence="19">The sequence shown here is derived from an EMBL/GenBank/DDBJ whole genome shotgun (WGS) entry which is preliminary data.</text>
</comment>
<dbReference type="SMART" id="SM00388">
    <property type="entry name" value="HisKA"/>
    <property type="match status" value="1"/>
</dbReference>
<dbReference type="Gene3D" id="3.30.565.10">
    <property type="entry name" value="Histidine kinase-like ATPase, C-terminal domain"/>
    <property type="match status" value="1"/>
</dbReference>
<evidence type="ECO:0000256" key="15">
    <source>
        <dbReference type="SAM" id="Phobius"/>
    </source>
</evidence>
<keyword evidence="20" id="KW-1185">Reference proteome</keyword>
<keyword evidence="4" id="KW-1003">Cell membrane</keyword>
<dbReference type="RefSeq" id="WP_382179251.1">
    <property type="nucleotide sequence ID" value="NZ_JBHRXX010000010.1"/>
</dbReference>
<evidence type="ECO:0000259" key="16">
    <source>
        <dbReference type="PROSITE" id="PS50109"/>
    </source>
</evidence>
<keyword evidence="5 13" id="KW-0597">Phosphoprotein</keyword>
<keyword evidence="14" id="KW-0175">Coiled coil</keyword>
<dbReference type="PANTHER" id="PTHR45339:SF1">
    <property type="entry name" value="HYBRID SIGNAL TRANSDUCTION HISTIDINE KINASE J"/>
    <property type="match status" value="1"/>
</dbReference>
<dbReference type="PROSITE" id="PS50109">
    <property type="entry name" value="HIS_KIN"/>
    <property type="match status" value="1"/>
</dbReference>
<name>A0ABV7WAE6_9BURK</name>
<reference evidence="20" key="1">
    <citation type="journal article" date="2019" name="Int. J. Syst. Evol. Microbiol.">
        <title>The Global Catalogue of Microorganisms (GCM) 10K type strain sequencing project: providing services to taxonomists for standard genome sequencing and annotation.</title>
        <authorList>
            <consortium name="The Broad Institute Genomics Platform"/>
            <consortium name="The Broad Institute Genome Sequencing Center for Infectious Disease"/>
            <person name="Wu L."/>
            <person name="Ma J."/>
        </authorList>
    </citation>
    <scope>NUCLEOTIDE SEQUENCE [LARGE SCALE GENOMIC DNA]</scope>
    <source>
        <strain evidence="20">KCTC 42501</strain>
    </source>
</reference>
<dbReference type="PRINTS" id="PR00344">
    <property type="entry name" value="BCTRLSENSOR"/>
</dbReference>
<keyword evidence="8 19" id="KW-0067">ATP-binding</keyword>
<keyword evidence="7" id="KW-0547">Nucleotide-binding</keyword>
<dbReference type="InterPro" id="IPR003594">
    <property type="entry name" value="HATPase_dom"/>
</dbReference>
<dbReference type="Gene3D" id="3.40.50.2300">
    <property type="match status" value="1"/>
</dbReference>
<dbReference type="GO" id="GO:0005524">
    <property type="term" value="F:ATP binding"/>
    <property type="evidence" value="ECO:0007669"/>
    <property type="project" value="UniProtKB-KW"/>
</dbReference>
<evidence type="ECO:0000256" key="11">
    <source>
        <dbReference type="ARBA" id="ARBA00023136"/>
    </source>
</evidence>
<dbReference type="CDD" id="cd00082">
    <property type="entry name" value="HisKA"/>
    <property type="match status" value="1"/>
</dbReference>
<dbReference type="SUPFAM" id="SSF47384">
    <property type="entry name" value="Homodimeric domain of signal transducing histidine kinase"/>
    <property type="match status" value="1"/>
</dbReference>
<gene>
    <name evidence="19" type="ORF">ACFOPI_22690</name>
</gene>
<organism evidence="19 20">
    <name type="scientific">Hydrogenophaga luteola</name>
    <dbReference type="NCBI Taxonomy" id="1591122"/>
    <lineage>
        <taxon>Bacteria</taxon>
        <taxon>Pseudomonadati</taxon>
        <taxon>Pseudomonadota</taxon>
        <taxon>Betaproteobacteria</taxon>
        <taxon>Burkholderiales</taxon>
        <taxon>Comamonadaceae</taxon>
        <taxon>Hydrogenophaga</taxon>
    </lineage>
</organism>
<dbReference type="CDD" id="cd16922">
    <property type="entry name" value="HATPase_EvgS-ArcB-TorS-like"/>
    <property type="match status" value="1"/>
</dbReference>
<dbReference type="InterPro" id="IPR036890">
    <property type="entry name" value="HATPase_C_sf"/>
</dbReference>
<dbReference type="Pfam" id="PF02518">
    <property type="entry name" value="HATPase_c"/>
    <property type="match status" value="1"/>
</dbReference>
<dbReference type="SUPFAM" id="SSF55874">
    <property type="entry name" value="ATPase domain of HSP90 chaperone/DNA topoisomerase II/histidine kinase"/>
    <property type="match status" value="1"/>
</dbReference>
<dbReference type="InterPro" id="IPR004358">
    <property type="entry name" value="Sig_transdc_His_kin-like_C"/>
</dbReference>
<dbReference type="InterPro" id="IPR005467">
    <property type="entry name" value="His_kinase_dom"/>
</dbReference>
<evidence type="ECO:0000259" key="18">
    <source>
        <dbReference type="PROSITE" id="PS50894"/>
    </source>
</evidence>
<dbReference type="InterPro" id="IPR036097">
    <property type="entry name" value="HisK_dim/P_sf"/>
</dbReference>
<dbReference type="InterPro" id="IPR008207">
    <property type="entry name" value="Sig_transdc_His_kin_Hpt_dom"/>
</dbReference>
<evidence type="ECO:0000256" key="3">
    <source>
        <dbReference type="ARBA" id="ARBA00012438"/>
    </source>
</evidence>
<dbReference type="PROSITE" id="PS50894">
    <property type="entry name" value="HPT"/>
    <property type="match status" value="1"/>
</dbReference>
<evidence type="ECO:0000256" key="14">
    <source>
        <dbReference type="SAM" id="Coils"/>
    </source>
</evidence>
<proteinExistence type="predicted"/>
<feature type="modified residue" description="4-aspartylphosphate" evidence="13">
    <location>
        <position position="537"/>
    </location>
</feature>
<dbReference type="InterPro" id="IPR003661">
    <property type="entry name" value="HisK_dim/P_dom"/>
</dbReference>
<evidence type="ECO:0000256" key="12">
    <source>
        <dbReference type="PROSITE-ProRule" id="PRU00110"/>
    </source>
</evidence>
<feature type="transmembrane region" description="Helical" evidence="15">
    <location>
        <begin position="187"/>
        <end position="208"/>
    </location>
</feature>
<comment type="catalytic activity">
    <reaction evidence="1">
        <text>ATP + protein L-histidine = ADP + protein N-phospho-L-histidine.</text>
        <dbReference type="EC" id="2.7.13.3"/>
    </reaction>
</comment>
<dbReference type="SMART" id="SM00448">
    <property type="entry name" value="REC"/>
    <property type="match status" value="1"/>
</dbReference>
<dbReference type="PANTHER" id="PTHR45339">
    <property type="entry name" value="HYBRID SIGNAL TRANSDUCTION HISTIDINE KINASE J"/>
    <property type="match status" value="1"/>
</dbReference>
<keyword evidence="11 15" id="KW-0472">Membrane</keyword>
<dbReference type="SUPFAM" id="SSF47226">
    <property type="entry name" value="Histidine-containing phosphotransfer domain, HPT domain"/>
    <property type="match status" value="1"/>
</dbReference>
<evidence type="ECO:0000256" key="1">
    <source>
        <dbReference type="ARBA" id="ARBA00000085"/>
    </source>
</evidence>
<evidence type="ECO:0000256" key="9">
    <source>
        <dbReference type="ARBA" id="ARBA00022989"/>
    </source>
</evidence>
<sequence length="762" mass="84609">MTIKLPNLARWQGRQWAMAISLMLAITLTPLGWIQWRQYRMLDDVSTNQVDSIMWQAYQLERELGRLEHAIMDALQAPGTVDGYELLERYEVYLSRIDLLTKIPRRDLLEASFEYTSTMAKVKDFNQIADPLFADPQALAASPGKLARLDRAIEDLKPLMGELTREANRAVARFVDERNTQLRQQGLLVIGLAAAQIAVMLLFVGLLVQHIRKQQRQYATLQKLSQELEVARDQAEAANHGKSVFLANMSHEIRTPFQGLLGMLNLLDNASLSSQQRDYLGTARDSAMHLLGVLNDILDVSTMESGTLKLTVAPIHLPSVVHEVDGLMQVAARDKGLELNIYAAADLPGWVEADATRLRQIMFNLINNAIKFTSEGSVIAELTRAPAGKTGVLFTVRDTGMGMDEETVSRLFTRFYQADNSLRRRIGGTGLGLEISRNLARMMGGDIEVSSQPGVGSVFTVHLDLPETKAPVEEEPVSVIGSIQRKLKVLVAEDHPINLKYMSILLEKMGHEATFCENGQEALQLLACEPFDVVLLDYHMPVLDGLATTEAIRRIDGPVSEIKVILVTADVVNDTRKRALEVGVSEFTSKPLQAEDLKRALRRCGLLDDPGMTVEELDPSTLRASSPFPLSSYEMPVRLPNLSHVAVGLVDPESYREILDMMPEESLDELLKTLFEPPEGTVHVLSQALLDGDRQSIGYNAHKLKGTAMLMGFRALVRTSAQIEHIATQTEDPVPSELGQQLLREADLTRQALRDFEAVQAA</sequence>
<evidence type="ECO:0000256" key="6">
    <source>
        <dbReference type="ARBA" id="ARBA00022692"/>
    </source>
</evidence>
<keyword evidence="6 15" id="KW-0812">Transmembrane</keyword>
<dbReference type="EMBL" id="JBHRXX010000010">
    <property type="protein sequence ID" value="MFC3686417.1"/>
    <property type="molecule type" value="Genomic_DNA"/>
</dbReference>
<dbReference type="SMART" id="SM00387">
    <property type="entry name" value="HATPase_c"/>
    <property type="match status" value="1"/>
</dbReference>
<dbReference type="PROSITE" id="PS50110">
    <property type="entry name" value="RESPONSE_REGULATORY"/>
    <property type="match status" value="1"/>
</dbReference>
<feature type="modified residue" description="Phosphohistidine" evidence="12">
    <location>
        <position position="702"/>
    </location>
</feature>
<evidence type="ECO:0000256" key="8">
    <source>
        <dbReference type="ARBA" id="ARBA00022840"/>
    </source>
</evidence>
<protein>
    <recommendedName>
        <fullName evidence="3">histidine kinase</fullName>
        <ecNumber evidence="3">2.7.13.3</ecNumber>
    </recommendedName>
</protein>
<feature type="transmembrane region" description="Helical" evidence="15">
    <location>
        <begin position="16"/>
        <end position="34"/>
    </location>
</feature>
<evidence type="ECO:0000256" key="2">
    <source>
        <dbReference type="ARBA" id="ARBA00004651"/>
    </source>
</evidence>
<evidence type="ECO:0000256" key="5">
    <source>
        <dbReference type="ARBA" id="ARBA00022553"/>
    </source>
</evidence>
<feature type="domain" description="Histidine kinase" evidence="16">
    <location>
        <begin position="248"/>
        <end position="467"/>
    </location>
</feature>
<evidence type="ECO:0000256" key="4">
    <source>
        <dbReference type="ARBA" id="ARBA00022475"/>
    </source>
</evidence>
<keyword evidence="10" id="KW-0902">Two-component regulatory system</keyword>
<dbReference type="InterPro" id="IPR011006">
    <property type="entry name" value="CheY-like_superfamily"/>
</dbReference>
<dbReference type="Pfam" id="PF00512">
    <property type="entry name" value="HisKA"/>
    <property type="match status" value="1"/>
</dbReference>
<feature type="coiled-coil region" evidence="14">
    <location>
        <begin position="211"/>
        <end position="241"/>
    </location>
</feature>
<dbReference type="SUPFAM" id="SSF52172">
    <property type="entry name" value="CheY-like"/>
    <property type="match status" value="1"/>
</dbReference>
<dbReference type="Gene3D" id="1.20.120.160">
    <property type="entry name" value="HPT domain"/>
    <property type="match status" value="1"/>
</dbReference>
<accession>A0ABV7WAE6</accession>
<dbReference type="Gene3D" id="1.10.287.130">
    <property type="match status" value="1"/>
</dbReference>
<evidence type="ECO:0000313" key="19">
    <source>
        <dbReference type="EMBL" id="MFC3686417.1"/>
    </source>
</evidence>
<dbReference type="InterPro" id="IPR036641">
    <property type="entry name" value="HPT_dom_sf"/>
</dbReference>
<dbReference type="EC" id="2.7.13.3" evidence="3"/>
<feature type="domain" description="HPt" evidence="18">
    <location>
        <begin position="663"/>
        <end position="756"/>
    </location>
</feature>
<evidence type="ECO:0000256" key="10">
    <source>
        <dbReference type="ARBA" id="ARBA00023012"/>
    </source>
</evidence>
<dbReference type="CDD" id="cd17546">
    <property type="entry name" value="REC_hyHK_CKI1_RcsC-like"/>
    <property type="match status" value="1"/>
</dbReference>
<dbReference type="Proteomes" id="UP001595729">
    <property type="component" value="Unassembled WGS sequence"/>
</dbReference>
<evidence type="ECO:0000259" key="17">
    <source>
        <dbReference type="PROSITE" id="PS50110"/>
    </source>
</evidence>
<comment type="subcellular location">
    <subcellularLocation>
        <location evidence="2">Cell membrane</location>
        <topology evidence="2">Multi-pass membrane protein</topology>
    </subcellularLocation>
</comment>
<keyword evidence="9 15" id="KW-1133">Transmembrane helix</keyword>
<evidence type="ECO:0000313" key="20">
    <source>
        <dbReference type="Proteomes" id="UP001595729"/>
    </source>
</evidence>
<dbReference type="Pfam" id="PF01627">
    <property type="entry name" value="Hpt"/>
    <property type="match status" value="1"/>
</dbReference>
<evidence type="ECO:0000256" key="13">
    <source>
        <dbReference type="PROSITE-ProRule" id="PRU00169"/>
    </source>
</evidence>
<dbReference type="InterPro" id="IPR001789">
    <property type="entry name" value="Sig_transdc_resp-reg_receiver"/>
</dbReference>
<feature type="domain" description="Response regulatory" evidence="17">
    <location>
        <begin position="488"/>
        <end position="605"/>
    </location>
</feature>
<evidence type="ECO:0000256" key="7">
    <source>
        <dbReference type="ARBA" id="ARBA00022741"/>
    </source>
</evidence>
<dbReference type="Pfam" id="PF00072">
    <property type="entry name" value="Response_reg"/>
    <property type="match status" value="1"/>
</dbReference>